<dbReference type="Gene3D" id="1.10.340.30">
    <property type="entry name" value="Hypothetical protein, domain 2"/>
    <property type="match status" value="1"/>
</dbReference>
<evidence type="ECO:0000256" key="5">
    <source>
        <dbReference type="ARBA" id="ARBA00023268"/>
    </source>
</evidence>
<dbReference type="GO" id="GO:0016829">
    <property type="term" value="F:lyase activity"/>
    <property type="evidence" value="ECO:0007669"/>
    <property type="project" value="UniProtKB-KW"/>
</dbReference>
<evidence type="ECO:0000256" key="4">
    <source>
        <dbReference type="ARBA" id="ARBA00023239"/>
    </source>
</evidence>
<evidence type="ECO:0000313" key="8">
    <source>
        <dbReference type="EMBL" id="GAI49674.1"/>
    </source>
</evidence>
<dbReference type="Pfam" id="PF22175">
    <property type="entry name" value="Ogg-HhH"/>
    <property type="match status" value="1"/>
</dbReference>
<dbReference type="InterPro" id="IPR023170">
    <property type="entry name" value="HhH_base_excis_C"/>
</dbReference>
<keyword evidence="3" id="KW-0234">DNA repair</keyword>
<dbReference type="PIRSF" id="PIRSF005954">
    <property type="entry name" value="Thrmst_ogg"/>
    <property type="match status" value="1"/>
</dbReference>
<reference evidence="8" key="1">
    <citation type="journal article" date="2014" name="Front. Microbiol.">
        <title>High frequency of phylogenetically diverse reductive dehalogenase-homologous genes in deep subseafloor sedimentary metagenomes.</title>
        <authorList>
            <person name="Kawai M."/>
            <person name="Futagami T."/>
            <person name="Toyoda A."/>
            <person name="Takaki Y."/>
            <person name="Nishi S."/>
            <person name="Hori S."/>
            <person name="Arai W."/>
            <person name="Tsubouchi T."/>
            <person name="Morono Y."/>
            <person name="Uchiyama I."/>
            <person name="Ito T."/>
            <person name="Fujiyama A."/>
            <person name="Inagaki F."/>
            <person name="Takami H."/>
        </authorList>
    </citation>
    <scope>NUCLEOTIDE SEQUENCE</scope>
    <source>
        <strain evidence="8">Expedition CK06-06</strain>
    </source>
</reference>
<comment type="caution">
    <text evidence="8">The sequence shown here is derived from an EMBL/GenBank/DDBJ whole genome shotgun (WGS) entry which is preliminary data.</text>
</comment>
<dbReference type="SUPFAM" id="SSF48150">
    <property type="entry name" value="DNA-glycosylase"/>
    <property type="match status" value="1"/>
</dbReference>
<keyword evidence="5" id="KW-0511">Multifunctional enzyme</keyword>
<accession>X1R278</accession>
<dbReference type="NCBIfam" id="NF002305">
    <property type="entry name" value="PRK01229.1"/>
    <property type="match status" value="1"/>
</dbReference>
<keyword evidence="1" id="KW-0227">DNA damage</keyword>
<dbReference type="InterPro" id="IPR003265">
    <property type="entry name" value="HhH-GPD_domain"/>
</dbReference>
<dbReference type="Gene3D" id="1.10.1670.10">
    <property type="entry name" value="Helix-hairpin-Helix base-excision DNA repair enzymes (C-terminal)"/>
    <property type="match status" value="1"/>
</dbReference>
<dbReference type="InterPro" id="IPR011257">
    <property type="entry name" value="DNA_glycosylase"/>
</dbReference>
<dbReference type="SMART" id="SM00478">
    <property type="entry name" value="ENDO3c"/>
    <property type="match status" value="1"/>
</dbReference>
<dbReference type="EMBL" id="BARV01033380">
    <property type="protein sequence ID" value="GAI49674.1"/>
    <property type="molecule type" value="Genomic_DNA"/>
</dbReference>
<protein>
    <recommendedName>
        <fullName evidence="7">HhH-GPD domain-containing protein</fullName>
    </recommendedName>
</protein>
<evidence type="ECO:0000259" key="7">
    <source>
        <dbReference type="SMART" id="SM00478"/>
    </source>
</evidence>
<dbReference type="GO" id="GO:0006284">
    <property type="term" value="P:base-excision repair"/>
    <property type="evidence" value="ECO:0007669"/>
    <property type="project" value="InterPro"/>
</dbReference>
<gene>
    <name evidence="8" type="ORF">S06H3_52476</name>
</gene>
<evidence type="ECO:0000256" key="3">
    <source>
        <dbReference type="ARBA" id="ARBA00023204"/>
    </source>
</evidence>
<evidence type="ECO:0000256" key="2">
    <source>
        <dbReference type="ARBA" id="ARBA00022801"/>
    </source>
</evidence>
<dbReference type="GO" id="GO:0003906">
    <property type="term" value="F:DNA-(apurinic or apyrimidinic site) endonuclease activity"/>
    <property type="evidence" value="ECO:0007669"/>
    <property type="project" value="InterPro"/>
</dbReference>
<dbReference type="AlphaFoldDB" id="X1R278"/>
<keyword evidence="6" id="KW-0326">Glycosidase</keyword>
<dbReference type="HAMAP" id="MF_00241">
    <property type="entry name" value="Ogg"/>
    <property type="match status" value="1"/>
</dbReference>
<dbReference type="GO" id="GO:0016799">
    <property type="term" value="F:hydrolase activity, hydrolyzing N-glycosyl compounds"/>
    <property type="evidence" value="ECO:0007669"/>
    <property type="project" value="InterPro"/>
</dbReference>
<proteinExistence type="inferred from homology"/>
<keyword evidence="2" id="KW-0378">Hydrolase</keyword>
<organism evidence="8">
    <name type="scientific">marine sediment metagenome</name>
    <dbReference type="NCBI Taxonomy" id="412755"/>
    <lineage>
        <taxon>unclassified sequences</taxon>
        <taxon>metagenomes</taxon>
        <taxon>ecological metagenomes</taxon>
    </lineage>
</organism>
<dbReference type="InterPro" id="IPR012092">
    <property type="entry name" value="DNA_glyclase/AP_lyase_Ogg"/>
</dbReference>
<evidence type="ECO:0000256" key="6">
    <source>
        <dbReference type="ARBA" id="ARBA00023295"/>
    </source>
</evidence>
<evidence type="ECO:0000256" key="1">
    <source>
        <dbReference type="ARBA" id="ARBA00022763"/>
    </source>
</evidence>
<feature type="domain" description="HhH-GPD" evidence="7">
    <location>
        <begin position="55"/>
        <end position="217"/>
    </location>
</feature>
<keyword evidence="4" id="KW-0456">Lyase</keyword>
<sequence length="222" mass="26179">MNKEKSLFNQEAVDEIKKVYADFKGEIKNRLKEFRDLGRYGSKEEIFTELTFCLLTPQSKAIICWRAVENMVRNGILLKGNAKEIQENLKGVRFKYKKAEYIVTAREQYFNGNNPIFYYIKNSEDPFKLRDYLIKNVKGLGCKEASHFLRNIGLGHDLAILDRHILKNLRKLRVIENSSKSYTEKKYLRIEKKMREFSKLVEIPMDHLDLTLWAKEAGEVFK</sequence>
<name>X1R278_9ZZZZ</name>